<comment type="similarity">
    <text evidence="2">Belongs to the zinc-containing alcohol dehydrogenase family.</text>
</comment>
<keyword evidence="7" id="KW-1185">Reference proteome</keyword>
<dbReference type="CDD" id="cd08255">
    <property type="entry name" value="2-desacetyl-2-hydroxyethyl_bacteriochlorophyllide_like"/>
    <property type="match status" value="1"/>
</dbReference>
<dbReference type="SUPFAM" id="SSF51735">
    <property type="entry name" value="NAD(P)-binding Rossmann-fold domains"/>
    <property type="match status" value="1"/>
</dbReference>
<sequence length="317" mass="34978">MTKATSLWFEKKSRACLQQTTLQDLPPHFCRVKTICSSISPGTEKLVFSGKIPPSLYEKMRCPYMDGSFDFPIKYGYSLVGRVLEGPQELLGTVVHALHPHQDICDIAAHDLHIISPQIPAERASLASNMETAVTAIWDGNVQIGDRILVVGFGIIGSLVARIASLIPGVCVEVHDICPQKKSLANKMGFSVATTCGKYDAAFHCSASASGLQMAIDCVDFEGSVIELSWYGAREISINLGGSFHAMRKKIICSQVSNIPGNKQNRWDYKRRKDSVFTLLQNPIFDSHITTRVPFTNLVDKFSMLENYKGLACVVNY</sequence>
<dbReference type="Gene3D" id="3.40.50.720">
    <property type="entry name" value="NAD(P)-binding Rossmann-like Domain"/>
    <property type="match status" value="1"/>
</dbReference>
<evidence type="ECO:0000313" key="6">
    <source>
        <dbReference type="EMBL" id="BBM84032.1"/>
    </source>
</evidence>
<evidence type="ECO:0000256" key="1">
    <source>
        <dbReference type="ARBA" id="ARBA00001947"/>
    </source>
</evidence>
<protein>
    <submittedName>
        <fullName evidence="6">Dehydrogenase</fullName>
    </submittedName>
</protein>
<dbReference type="RefSeq" id="WP_151968211.1">
    <property type="nucleotide sequence ID" value="NZ_AP019860.1"/>
</dbReference>
<organism evidence="6 7">
    <name type="scientific">Uabimicrobium amorphum</name>
    <dbReference type="NCBI Taxonomy" id="2596890"/>
    <lineage>
        <taxon>Bacteria</taxon>
        <taxon>Pseudomonadati</taxon>
        <taxon>Planctomycetota</taxon>
        <taxon>Candidatus Uabimicrobiia</taxon>
        <taxon>Candidatus Uabimicrobiales</taxon>
        <taxon>Candidatus Uabimicrobiaceae</taxon>
        <taxon>Candidatus Uabimicrobium</taxon>
    </lineage>
</organism>
<gene>
    <name evidence="6" type="ORF">UABAM_02387</name>
</gene>
<evidence type="ECO:0000256" key="2">
    <source>
        <dbReference type="ARBA" id="ARBA00008072"/>
    </source>
</evidence>
<dbReference type="OrthoDB" id="9815825at2"/>
<dbReference type="EMBL" id="AP019860">
    <property type="protein sequence ID" value="BBM84032.1"/>
    <property type="molecule type" value="Genomic_DNA"/>
</dbReference>
<dbReference type="AlphaFoldDB" id="A0A5S9F315"/>
<reference evidence="6 7" key="1">
    <citation type="submission" date="2019-08" db="EMBL/GenBank/DDBJ databases">
        <title>Complete genome sequence of Candidatus Uab amorphum.</title>
        <authorList>
            <person name="Shiratori T."/>
            <person name="Suzuki S."/>
            <person name="Kakizawa Y."/>
            <person name="Ishida K."/>
        </authorList>
    </citation>
    <scope>NUCLEOTIDE SEQUENCE [LARGE SCALE GENOMIC DNA]</scope>
    <source>
        <strain evidence="6 7">SRT547</strain>
    </source>
</reference>
<accession>A0A5S9F315</accession>
<dbReference type="KEGG" id="uam:UABAM_02387"/>
<keyword evidence="3" id="KW-0479">Metal-binding</keyword>
<evidence type="ECO:0000256" key="4">
    <source>
        <dbReference type="ARBA" id="ARBA00022833"/>
    </source>
</evidence>
<proteinExistence type="inferred from homology"/>
<dbReference type="GO" id="GO:0046872">
    <property type="term" value="F:metal ion binding"/>
    <property type="evidence" value="ECO:0007669"/>
    <property type="project" value="UniProtKB-KW"/>
</dbReference>
<evidence type="ECO:0000256" key="3">
    <source>
        <dbReference type="ARBA" id="ARBA00022723"/>
    </source>
</evidence>
<evidence type="ECO:0000313" key="7">
    <source>
        <dbReference type="Proteomes" id="UP000326354"/>
    </source>
</evidence>
<dbReference type="PANTHER" id="PTHR43350">
    <property type="entry name" value="NAD-DEPENDENT ALCOHOL DEHYDROGENASE"/>
    <property type="match status" value="1"/>
</dbReference>
<dbReference type="Gene3D" id="3.90.180.10">
    <property type="entry name" value="Medium-chain alcohol dehydrogenases, catalytic domain"/>
    <property type="match status" value="1"/>
</dbReference>
<dbReference type="Proteomes" id="UP000326354">
    <property type="component" value="Chromosome"/>
</dbReference>
<name>A0A5S9F315_UABAM</name>
<keyword evidence="4" id="KW-0862">Zinc</keyword>
<dbReference type="InterPro" id="IPR011032">
    <property type="entry name" value="GroES-like_sf"/>
</dbReference>
<dbReference type="GO" id="GO:0016491">
    <property type="term" value="F:oxidoreductase activity"/>
    <property type="evidence" value="ECO:0007669"/>
    <property type="project" value="UniProtKB-KW"/>
</dbReference>
<dbReference type="PANTHER" id="PTHR43350:SF19">
    <property type="entry name" value="D-GULOSIDE 3-DEHYDROGENASE"/>
    <property type="match status" value="1"/>
</dbReference>
<keyword evidence="5" id="KW-0560">Oxidoreductase</keyword>
<comment type="cofactor">
    <cofactor evidence="1">
        <name>Zn(2+)</name>
        <dbReference type="ChEBI" id="CHEBI:29105"/>
    </cofactor>
</comment>
<dbReference type="SUPFAM" id="SSF50129">
    <property type="entry name" value="GroES-like"/>
    <property type="match status" value="1"/>
</dbReference>
<dbReference type="InterPro" id="IPR036291">
    <property type="entry name" value="NAD(P)-bd_dom_sf"/>
</dbReference>
<evidence type="ECO:0000256" key="5">
    <source>
        <dbReference type="ARBA" id="ARBA00023002"/>
    </source>
</evidence>